<evidence type="ECO:0000313" key="2">
    <source>
        <dbReference type="Proteomes" id="UP000192330"/>
    </source>
</evidence>
<dbReference type="EMBL" id="FWYD01000007">
    <property type="protein sequence ID" value="SMC83177.1"/>
    <property type="molecule type" value="Genomic_DNA"/>
</dbReference>
<accession>A0A1W2CD22</accession>
<organism evidence="1 2">
    <name type="scientific">Primorskyibacter flagellatus</name>
    <dbReference type="NCBI Taxonomy" id="1387277"/>
    <lineage>
        <taxon>Bacteria</taxon>
        <taxon>Pseudomonadati</taxon>
        <taxon>Pseudomonadota</taxon>
        <taxon>Alphaproteobacteria</taxon>
        <taxon>Rhodobacterales</taxon>
        <taxon>Roseobacteraceae</taxon>
        <taxon>Primorskyibacter</taxon>
    </lineage>
</organism>
<dbReference type="Proteomes" id="UP000192330">
    <property type="component" value="Unassembled WGS sequence"/>
</dbReference>
<dbReference type="RefSeq" id="WP_084353153.1">
    <property type="nucleotide sequence ID" value="NZ_FWYD01000007.1"/>
</dbReference>
<gene>
    <name evidence="1" type="ORF">SAMN06295998_107122</name>
</gene>
<protein>
    <submittedName>
        <fullName evidence="1">Uncharacterized protein</fullName>
    </submittedName>
</protein>
<reference evidence="1 2" key="1">
    <citation type="submission" date="2017-04" db="EMBL/GenBank/DDBJ databases">
        <authorList>
            <person name="Afonso C.L."/>
            <person name="Miller P.J."/>
            <person name="Scott M.A."/>
            <person name="Spackman E."/>
            <person name="Goraichik I."/>
            <person name="Dimitrov K.M."/>
            <person name="Suarez D.L."/>
            <person name="Swayne D.E."/>
        </authorList>
    </citation>
    <scope>NUCLEOTIDE SEQUENCE [LARGE SCALE GENOMIC DNA]</scope>
    <source>
        <strain evidence="1 2">CGMCC 1.12644</strain>
    </source>
</reference>
<sequence length="122" mass="12476">MANTVHSFDDKAIEAALEAAKGHYDEQVSAGALATGTLAAYDDGHLALAAGCISVKVENGKICLNLPLGIGKFCFPIPSIIPNGTAAEACLNICTTWGIPTGVRVTISVAGKVILSKSFGKC</sequence>
<evidence type="ECO:0000313" key="1">
    <source>
        <dbReference type="EMBL" id="SMC83177.1"/>
    </source>
</evidence>
<keyword evidence="2" id="KW-1185">Reference proteome</keyword>
<proteinExistence type="predicted"/>
<dbReference type="OrthoDB" id="6705417at2"/>
<dbReference type="AlphaFoldDB" id="A0A1W2CD22"/>
<name>A0A1W2CD22_9RHOB</name>